<feature type="compositionally biased region" description="Polar residues" evidence="1">
    <location>
        <begin position="86"/>
        <end position="99"/>
    </location>
</feature>
<feature type="region of interest" description="Disordered" evidence="1">
    <location>
        <begin position="86"/>
        <end position="115"/>
    </location>
</feature>
<protein>
    <submittedName>
        <fullName evidence="2">Uncharacterized protein</fullName>
    </submittedName>
</protein>
<evidence type="ECO:0000313" key="3">
    <source>
        <dbReference type="Proteomes" id="UP001497482"/>
    </source>
</evidence>
<dbReference type="Proteomes" id="UP001497482">
    <property type="component" value="Chromosome 21"/>
</dbReference>
<reference evidence="2 3" key="1">
    <citation type="submission" date="2024-04" db="EMBL/GenBank/DDBJ databases">
        <authorList>
            <person name="Waldvogel A.-M."/>
            <person name="Schoenle A."/>
        </authorList>
    </citation>
    <scope>NUCLEOTIDE SEQUENCE [LARGE SCALE GENOMIC DNA]</scope>
</reference>
<evidence type="ECO:0000313" key="2">
    <source>
        <dbReference type="EMBL" id="CAL1596430.1"/>
    </source>
</evidence>
<proteinExistence type="predicted"/>
<sequence length="115" mass="11642">MCAVMMQSVDVVWSEREAGGMFSVAVEQGRSAGMLRLLVVCSAHPGADWSTGGRCGGRCARSDCSSSGVGVCGVCGLGQVDAPLSGSNDPDQVIASSFPDTGDTAALAGRAEGWR</sequence>
<dbReference type="EMBL" id="OZ035843">
    <property type="protein sequence ID" value="CAL1596430.1"/>
    <property type="molecule type" value="Genomic_DNA"/>
</dbReference>
<organism evidence="2 3">
    <name type="scientific">Knipowitschia caucasica</name>
    <name type="common">Caucasian dwarf goby</name>
    <name type="synonym">Pomatoschistus caucasicus</name>
    <dbReference type="NCBI Taxonomy" id="637954"/>
    <lineage>
        <taxon>Eukaryota</taxon>
        <taxon>Metazoa</taxon>
        <taxon>Chordata</taxon>
        <taxon>Craniata</taxon>
        <taxon>Vertebrata</taxon>
        <taxon>Euteleostomi</taxon>
        <taxon>Actinopterygii</taxon>
        <taxon>Neopterygii</taxon>
        <taxon>Teleostei</taxon>
        <taxon>Neoteleostei</taxon>
        <taxon>Acanthomorphata</taxon>
        <taxon>Gobiaria</taxon>
        <taxon>Gobiiformes</taxon>
        <taxon>Gobioidei</taxon>
        <taxon>Gobiidae</taxon>
        <taxon>Gobiinae</taxon>
        <taxon>Knipowitschia</taxon>
    </lineage>
</organism>
<dbReference type="AlphaFoldDB" id="A0AAV2L867"/>
<evidence type="ECO:0000256" key="1">
    <source>
        <dbReference type="SAM" id="MobiDB-lite"/>
    </source>
</evidence>
<gene>
    <name evidence="2" type="ORF">KC01_LOCUS25110</name>
</gene>
<name>A0AAV2L867_KNICA</name>
<accession>A0AAV2L867</accession>
<keyword evidence="3" id="KW-1185">Reference proteome</keyword>